<name>A0A2N5ZK74_MUIH1</name>
<organism evidence="1 2">
    <name type="scientific">Muiribacterium halophilum</name>
    <dbReference type="NCBI Taxonomy" id="2053465"/>
    <lineage>
        <taxon>Bacteria</taxon>
        <taxon>Candidatus Muiribacteriota</taxon>
        <taxon>Candidatus Muiribacteriia</taxon>
        <taxon>Candidatus Muiribacteriales</taxon>
        <taxon>Candidatus Muiribacteriaceae</taxon>
        <taxon>Candidatus Muiribacterium</taxon>
    </lineage>
</organism>
<dbReference type="Gene3D" id="1.20.120.680">
    <property type="entry name" value="Formiminotetrahydrofolate cyclodeaminase monomer, up-and-down helical bundle"/>
    <property type="match status" value="1"/>
</dbReference>
<dbReference type="Proteomes" id="UP000234857">
    <property type="component" value="Unassembled WGS sequence"/>
</dbReference>
<evidence type="ECO:0000313" key="2">
    <source>
        <dbReference type="Proteomes" id="UP000234857"/>
    </source>
</evidence>
<reference evidence="1 2" key="1">
    <citation type="submission" date="2017-11" db="EMBL/GenBank/DDBJ databases">
        <title>Genome-resolved metagenomics identifies genetic mobility, metabolic interactions, and unexpected diversity in perchlorate-reducing communities.</title>
        <authorList>
            <person name="Barnum T.P."/>
            <person name="Figueroa I.A."/>
            <person name="Carlstrom C.I."/>
            <person name="Lucas L.N."/>
            <person name="Engelbrektson A.L."/>
            <person name="Coates J.D."/>
        </authorList>
    </citation>
    <scope>NUCLEOTIDE SEQUENCE [LARGE SCALE GENOMIC DNA]</scope>
    <source>
        <strain evidence="1">BM706</strain>
    </source>
</reference>
<comment type="caution">
    <text evidence="1">The sequence shown here is derived from an EMBL/GenBank/DDBJ whole genome shotgun (WGS) entry which is preliminary data.</text>
</comment>
<protein>
    <recommendedName>
        <fullName evidence="3">Cyclodeaminase/cyclohydrolase domain-containing protein</fullName>
    </recommendedName>
</protein>
<dbReference type="SUPFAM" id="SSF101262">
    <property type="entry name" value="Methenyltetrahydrofolate cyclohydrolase-like"/>
    <property type="match status" value="1"/>
</dbReference>
<gene>
    <name evidence="1" type="ORF">C0601_03050</name>
</gene>
<dbReference type="GO" id="GO:0003824">
    <property type="term" value="F:catalytic activity"/>
    <property type="evidence" value="ECO:0007669"/>
    <property type="project" value="InterPro"/>
</dbReference>
<evidence type="ECO:0000313" key="1">
    <source>
        <dbReference type="EMBL" id="PLX19002.1"/>
    </source>
</evidence>
<sequence length="170" mass="19662">MFDKITIKEFLEHGAKDINGPSSGVFTLLTYLQGIGLISKACVFALQNISEKDNKIYKKIMIRCEEEIERNLSLAQLEKKYFSEFINSSKDTRQKNRKNIDIVPNRIIVSAKDMVEFFSPYRNLFSEPHICEIECGLTLIRSSLTMAERIISTNVEFFDKDQSCNMENEK</sequence>
<accession>A0A2N5ZK74</accession>
<dbReference type="InterPro" id="IPR036178">
    <property type="entry name" value="Formintransfe-cycloase-like_sf"/>
</dbReference>
<dbReference type="AlphaFoldDB" id="A0A2N5ZK74"/>
<evidence type="ECO:0008006" key="3">
    <source>
        <dbReference type="Google" id="ProtNLM"/>
    </source>
</evidence>
<proteinExistence type="predicted"/>
<dbReference type="EMBL" id="PKTG01000043">
    <property type="protein sequence ID" value="PLX19002.1"/>
    <property type="molecule type" value="Genomic_DNA"/>
</dbReference>